<keyword evidence="2" id="KW-1185">Reference proteome</keyword>
<proteinExistence type="predicted"/>
<reference evidence="1 2" key="1">
    <citation type="submission" date="2020-04" db="EMBL/GenBank/DDBJ databases">
        <title>Draft genome of Pyxidicoccus fallax type strain.</title>
        <authorList>
            <person name="Whitworth D.E."/>
        </authorList>
    </citation>
    <scope>NUCLEOTIDE SEQUENCE [LARGE SCALE GENOMIC DNA]</scope>
    <source>
        <strain evidence="1 2">DSM 14698</strain>
    </source>
</reference>
<dbReference type="Proteomes" id="UP000518300">
    <property type="component" value="Unassembled WGS sequence"/>
</dbReference>
<name>A0A848LED2_9BACT</name>
<comment type="caution">
    <text evidence="1">The sequence shown here is derived from an EMBL/GenBank/DDBJ whole genome shotgun (WGS) entry which is preliminary data.</text>
</comment>
<organism evidence="1 2">
    <name type="scientific">Pyxidicoccus fallax</name>
    <dbReference type="NCBI Taxonomy" id="394095"/>
    <lineage>
        <taxon>Bacteria</taxon>
        <taxon>Pseudomonadati</taxon>
        <taxon>Myxococcota</taxon>
        <taxon>Myxococcia</taxon>
        <taxon>Myxococcales</taxon>
        <taxon>Cystobacterineae</taxon>
        <taxon>Myxococcaceae</taxon>
        <taxon>Pyxidicoccus</taxon>
    </lineage>
</organism>
<evidence type="ECO:0000313" key="1">
    <source>
        <dbReference type="EMBL" id="NMO17067.1"/>
    </source>
</evidence>
<sequence length="615" mass="66874">MLAPFLTCASPADFVALQRTVDMPRLVESLSDWDAVKLGALGPLDAKSSEVLGRKRAAFIVAATEKYGVPFAEVFALFILHSAYDDEVREVVRLLARRKQLGETLGRMATVREELEARGLKLADIPERDARAGDVLRGLGRAGRDALATVPVLAEGRYTDFHAKRMQLPPAYREALHEVERALVAERFSTGSAALGSFDSLTFGVPLGCYHLLAGTLQGVGSLTAGEYEQATRELAPAALLVGLYAGGRGARYVREGSIAGREGTRLPSLAPRLEALKGVVARLEARLGRGSIGELARHLQASRDGALVVAEWGEAGAVALHETRGNAGKAQAWLSEAKSQRAGPTLSRGGAGKGPGLAAQVSEAAGYTREAVETKLRRAEWEAPGARLPADVALLKRQSPALDAPPPGVREGSALWGEYVTYRARRLAEVEQGQATKGPLRWEGYREMRGLFARGLDFERAMVDQLRADAVLPRAQRRWLTDFEVPRIETHVGVWKPKTGLRYTDVLVIEERPPAGQPPLVETFSFKSRDLHRLEPGSMASQVVSDASAALNYYGQTLNIRRRSLNPEGDMVQVQVQRVRLVYEGGDLRPGSAVWNEALNVVRREVQGVEVLVR</sequence>
<dbReference type="EMBL" id="JABBJJ010000087">
    <property type="protein sequence ID" value="NMO17067.1"/>
    <property type="molecule type" value="Genomic_DNA"/>
</dbReference>
<protein>
    <submittedName>
        <fullName evidence="1">Uncharacterized protein</fullName>
    </submittedName>
</protein>
<dbReference type="AlphaFoldDB" id="A0A848LED2"/>
<accession>A0A848LED2</accession>
<dbReference type="RefSeq" id="WP_169346351.1">
    <property type="nucleotide sequence ID" value="NZ_JABBJJ010000087.1"/>
</dbReference>
<gene>
    <name evidence="1" type="ORF">HG543_19700</name>
</gene>
<evidence type="ECO:0000313" key="2">
    <source>
        <dbReference type="Proteomes" id="UP000518300"/>
    </source>
</evidence>